<keyword evidence="2" id="KW-0472">Membrane</keyword>
<keyword evidence="2" id="KW-0812">Transmembrane</keyword>
<dbReference type="Proteomes" id="UP001567538">
    <property type="component" value="Unassembled WGS sequence"/>
</dbReference>
<dbReference type="AlphaFoldDB" id="A0ABD1FU33"/>
<name>A0ABD1FU33_SALDI</name>
<feature type="transmembrane region" description="Helical" evidence="2">
    <location>
        <begin position="236"/>
        <end position="256"/>
    </location>
</feature>
<feature type="compositionally biased region" description="Polar residues" evidence="1">
    <location>
        <begin position="490"/>
        <end position="500"/>
    </location>
</feature>
<dbReference type="PANTHER" id="PTHR31414:SF18">
    <property type="entry name" value="TRANSMEMBRANE PROTEIN-RELATED"/>
    <property type="match status" value="1"/>
</dbReference>
<sequence>MGTFRGTRMAKHVILGMLALSFTGVSSSEAGRILTGSNMTSVGTTYMEETVRADPLNLLKKYRGGYNVTNDHYWSSTVFTGIPAYAVALIWLLCGLGYGILLLVRTDCFKRSRKHKNKSPCYEQYHLQPIILASFCTLLAVTASGLAFGGNSKCHSRAKTVIEILLDTADGASDTIFNITGAMKEISQNLQQQQVDEKTKQLINSTTIKLETQGSAIKTHASKNRNLIQKGLKTSYTMTTVMITLTLLAVISLLALGVSSLQRPFQVLIAVCWMLTFFCWLLLGICFFLQNLTGDTCRALEGFQKNPYNNSLSPILPCEELLSAKPMLNNVTAGIHNLVNKVNENISISYGGIIQICNPFSPSPAHDYQPWSCPNTSVRIGDIPKVIEQIACPDTQTTCNGGILVPADYYNTIGAYCTSIQILLDQFPSIEGLVECQPVKDAFSEILNKHCKPLRKCIRLLWSALLFLSAVLVILVPIWTIKEHHDQTHHSSGGSINPHNGGTIESGAKNQTGDDSEDGPEQ</sequence>
<comment type="caution">
    <text evidence="4">The sequence shown here is derived from an EMBL/GenBank/DDBJ whole genome shotgun (WGS) entry which is preliminary data.</text>
</comment>
<feature type="transmembrane region" description="Helical" evidence="2">
    <location>
        <begin position="460"/>
        <end position="481"/>
    </location>
</feature>
<dbReference type="PANTHER" id="PTHR31414">
    <property type="entry name" value="TRANSMEMBRANE PROTEIN DDB_G0292058"/>
    <property type="match status" value="1"/>
</dbReference>
<feature type="transmembrane region" description="Helical" evidence="2">
    <location>
        <begin position="82"/>
        <end position="104"/>
    </location>
</feature>
<evidence type="ECO:0000256" key="1">
    <source>
        <dbReference type="SAM" id="MobiDB-lite"/>
    </source>
</evidence>
<accession>A0ABD1FU33</accession>
<dbReference type="InterPro" id="IPR040283">
    <property type="entry name" value="DDB_G0292058-like"/>
</dbReference>
<gene>
    <name evidence="4" type="ORF">AAHA92_28136</name>
</gene>
<keyword evidence="2" id="KW-1133">Transmembrane helix</keyword>
<proteinExistence type="predicted"/>
<dbReference type="EMBL" id="JBEAFC010000011">
    <property type="protein sequence ID" value="KAL1535345.1"/>
    <property type="molecule type" value="Genomic_DNA"/>
</dbReference>
<protein>
    <recommendedName>
        <fullName evidence="6">Transmembrane protein</fullName>
    </recommendedName>
</protein>
<evidence type="ECO:0000313" key="5">
    <source>
        <dbReference type="Proteomes" id="UP001567538"/>
    </source>
</evidence>
<feature type="transmembrane region" description="Helical" evidence="2">
    <location>
        <begin position="268"/>
        <end position="290"/>
    </location>
</feature>
<reference evidence="4 5" key="1">
    <citation type="submission" date="2024-06" db="EMBL/GenBank/DDBJ databases">
        <title>A chromosome level genome sequence of Diviner's sage (Salvia divinorum).</title>
        <authorList>
            <person name="Ford S.A."/>
            <person name="Ro D.-K."/>
            <person name="Ness R.W."/>
            <person name="Phillips M.A."/>
        </authorList>
    </citation>
    <scope>NUCLEOTIDE SEQUENCE [LARGE SCALE GENOMIC DNA]</scope>
    <source>
        <strain evidence="4">SAF-2024a</strain>
        <tissue evidence="4">Leaf</tissue>
    </source>
</reference>
<evidence type="ECO:0008006" key="6">
    <source>
        <dbReference type="Google" id="ProtNLM"/>
    </source>
</evidence>
<evidence type="ECO:0000256" key="3">
    <source>
        <dbReference type="SAM" id="SignalP"/>
    </source>
</evidence>
<feature type="region of interest" description="Disordered" evidence="1">
    <location>
        <begin position="487"/>
        <end position="522"/>
    </location>
</feature>
<keyword evidence="5" id="KW-1185">Reference proteome</keyword>
<evidence type="ECO:0000256" key="2">
    <source>
        <dbReference type="SAM" id="Phobius"/>
    </source>
</evidence>
<evidence type="ECO:0000313" key="4">
    <source>
        <dbReference type="EMBL" id="KAL1535345.1"/>
    </source>
</evidence>
<feature type="chain" id="PRO_5044796866" description="Transmembrane protein" evidence="3">
    <location>
        <begin position="28"/>
        <end position="522"/>
    </location>
</feature>
<organism evidence="4 5">
    <name type="scientific">Salvia divinorum</name>
    <name type="common">Maria pastora</name>
    <name type="synonym">Diviner's sage</name>
    <dbReference type="NCBI Taxonomy" id="28513"/>
    <lineage>
        <taxon>Eukaryota</taxon>
        <taxon>Viridiplantae</taxon>
        <taxon>Streptophyta</taxon>
        <taxon>Embryophyta</taxon>
        <taxon>Tracheophyta</taxon>
        <taxon>Spermatophyta</taxon>
        <taxon>Magnoliopsida</taxon>
        <taxon>eudicotyledons</taxon>
        <taxon>Gunneridae</taxon>
        <taxon>Pentapetalae</taxon>
        <taxon>asterids</taxon>
        <taxon>lamiids</taxon>
        <taxon>Lamiales</taxon>
        <taxon>Lamiaceae</taxon>
        <taxon>Nepetoideae</taxon>
        <taxon>Mentheae</taxon>
        <taxon>Salviinae</taxon>
        <taxon>Salvia</taxon>
        <taxon>Salvia subgen. Calosphace</taxon>
    </lineage>
</organism>
<keyword evidence="3" id="KW-0732">Signal</keyword>
<feature type="signal peptide" evidence="3">
    <location>
        <begin position="1"/>
        <end position="27"/>
    </location>
</feature>